<evidence type="ECO:0000256" key="1">
    <source>
        <dbReference type="ARBA" id="ARBA00022741"/>
    </source>
</evidence>
<accession>A0ABY7TDY3</accession>
<dbReference type="PANTHER" id="PTHR34698">
    <property type="entry name" value="5-OXOPROLINASE SUBUNIT B"/>
    <property type="match status" value="1"/>
</dbReference>
<gene>
    <name evidence="5" type="primary">pxpB</name>
    <name evidence="5" type="ORF">PQO05_11615</name>
</gene>
<dbReference type="SMART" id="SM00796">
    <property type="entry name" value="AHS1"/>
    <property type="match status" value="1"/>
</dbReference>
<dbReference type="Gene3D" id="3.30.1360.40">
    <property type="match status" value="1"/>
</dbReference>
<dbReference type="Gene3D" id="2.40.100.10">
    <property type="entry name" value="Cyclophilin-like"/>
    <property type="match status" value="1"/>
</dbReference>
<dbReference type="InterPro" id="IPR003833">
    <property type="entry name" value="CT_C_D"/>
</dbReference>
<reference evidence="5 6" key="1">
    <citation type="submission" date="2023-02" db="EMBL/GenBank/DDBJ databases">
        <title>Genome sequence of Mucilaginibacter jinjuensis strain KACC 16571.</title>
        <authorList>
            <person name="Kim S."/>
            <person name="Heo J."/>
            <person name="Kwon S.-W."/>
        </authorList>
    </citation>
    <scope>NUCLEOTIDE SEQUENCE [LARGE SCALE GENOMIC DNA]</scope>
    <source>
        <strain evidence="5 6">KACC 16571</strain>
    </source>
</reference>
<keyword evidence="6" id="KW-1185">Reference proteome</keyword>
<dbReference type="RefSeq" id="WP_273633078.1">
    <property type="nucleotide sequence ID" value="NZ_CP117167.1"/>
</dbReference>
<evidence type="ECO:0000313" key="5">
    <source>
        <dbReference type="EMBL" id="WCT14582.1"/>
    </source>
</evidence>
<keyword evidence="1" id="KW-0547">Nucleotide-binding</keyword>
<evidence type="ECO:0000313" key="6">
    <source>
        <dbReference type="Proteomes" id="UP001216139"/>
    </source>
</evidence>
<dbReference type="GO" id="GO:0017168">
    <property type="term" value="F:5-oxoprolinase (ATP-hydrolyzing) activity"/>
    <property type="evidence" value="ECO:0007669"/>
    <property type="project" value="UniProtKB-EC"/>
</dbReference>
<evidence type="ECO:0000256" key="3">
    <source>
        <dbReference type="ARBA" id="ARBA00022840"/>
    </source>
</evidence>
<dbReference type="EMBL" id="CP117167">
    <property type="protein sequence ID" value="WCT14582.1"/>
    <property type="molecule type" value="Genomic_DNA"/>
</dbReference>
<dbReference type="SUPFAM" id="SSF50891">
    <property type="entry name" value="Cyclophilin-like"/>
    <property type="match status" value="1"/>
</dbReference>
<evidence type="ECO:0000259" key="4">
    <source>
        <dbReference type="SMART" id="SM00796"/>
    </source>
</evidence>
<dbReference type="EC" id="3.5.2.9" evidence="5"/>
<feature type="domain" description="Carboxyltransferase" evidence="4">
    <location>
        <begin position="12"/>
        <end position="223"/>
    </location>
</feature>
<dbReference type="Proteomes" id="UP001216139">
    <property type="component" value="Chromosome"/>
</dbReference>
<dbReference type="PANTHER" id="PTHR34698:SF2">
    <property type="entry name" value="5-OXOPROLINASE SUBUNIT B"/>
    <property type="match status" value="1"/>
</dbReference>
<sequence length="244" mass="27088">MQPLTDLANKVFTAYYLSEHALTLEFGHEISESLLQKITSFNFLINQKPFTGFRTSVPAYGTISVFYDPIKVIQADDLQGIDCYEKVFNYLYQLTPDSDTQPNTPNNLITIPTCYGGVYGEDLDEVADLNNLSTDEVINLHSAAIYKVYMIGFVPGFAYLGGMSAQLATPRKPTPRKIIPAGSVGIAGMQTGIYPLATPGGWQLIGRTPLTLFDATRERPALLKAGDQVVFKPIDHHQFENYRH</sequence>
<proteinExistence type="predicted"/>
<keyword evidence="3" id="KW-0067">ATP-binding</keyword>
<dbReference type="Pfam" id="PF02682">
    <property type="entry name" value="CT_C_D"/>
    <property type="match status" value="1"/>
</dbReference>
<evidence type="ECO:0000256" key="2">
    <source>
        <dbReference type="ARBA" id="ARBA00022801"/>
    </source>
</evidence>
<dbReference type="InterPro" id="IPR029000">
    <property type="entry name" value="Cyclophilin-like_dom_sf"/>
</dbReference>
<protein>
    <submittedName>
        <fullName evidence="5">5-oxoprolinase subunit PxpB</fullName>
        <ecNumber evidence="5">3.5.2.9</ecNumber>
    </submittedName>
</protein>
<dbReference type="InterPro" id="IPR010016">
    <property type="entry name" value="PxpB"/>
</dbReference>
<name>A0ABY7TDY3_9SPHI</name>
<dbReference type="SUPFAM" id="SSF160467">
    <property type="entry name" value="PH0987 N-terminal domain-like"/>
    <property type="match status" value="1"/>
</dbReference>
<keyword evidence="2 5" id="KW-0378">Hydrolase</keyword>
<dbReference type="NCBIfam" id="TIGR00370">
    <property type="entry name" value="5-oxoprolinase subunit PxpB"/>
    <property type="match status" value="1"/>
</dbReference>
<organism evidence="5 6">
    <name type="scientific">Mucilaginibacter jinjuensis</name>
    <dbReference type="NCBI Taxonomy" id="1176721"/>
    <lineage>
        <taxon>Bacteria</taxon>
        <taxon>Pseudomonadati</taxon>
        <taxon>Bacteroidota</taxon>
        <taxon>Sphingobacteriia</taxon>
        <taxon>Sphingobacteriales</taxon>
        <taxon>Sphingobacteriaceae</taxon>
        <taxon>Mucilaginibacter</taxon>
    </lineage>
</organism>